<organism evidence="13 14">
    <name type="scientific">Brevibacterium picturae</name>
    <dbReference type="NCBI Taxonomy" id="260553"/>
    <lineage>
        <taxon>Bacteria</taxon>
        <taxon>Bacillati</taxon>
        <taxon>Actinomycetota</taxon>
        <taxon>Actinomycetes</taxon>
        <taxon>Micrococcales</taxon>
        <taxon>Brevibacteriaceae</taxon>
        <taxon>Brevibacterium</taxon>
    </lineage>
</organism>
<evidence type="ECO:0000313" key="13">
    <source>
        <dbReference type="EMBL" id="GAA1540959.1"/>
    </source>
</evidence>
<dbReference type="PROSITE" id="PS01275">
    <property type="entry name" value="EFP"/>
    <property type="match status" value="1"/>
</dbReference>
<dbReference type="InterPro" id="IPR011768">
    <property type="entry name" value="Transl_elongation_fac_P"/>
</dbReference>
<gene>
    <name evidence="8 13" type="primary">efp</name>
    <name evidence="13" type="ORF">GCM10009691_14690</name>
</gene>
<keyword evidence="5 8" id="KW-0251">Elongation factor</keyword>
<dbReference type="InterPro" id="IPR013185">
    <property type="entry name" value="Transl_elong_KOW-like"/>
</dbReference>
<dbReference type="Pfam" id="PF09285">
    <property type="entry name" value="Elong-fact-P_C"/>
    <property type="match status" value="1"/>
</dbReference>
<evidence type="ECO:0000259" key="12">
    <source>
        <dbReference type="SMART" id="SM01185"/>
    </source>
</evidence>
<dbReference type="EMBL" id="BAAALY010000006">
    <property type="protein sequence ID" value="GAA1540959.1"/>
    <property type="molecule type" value="Genomic_DNA"/>
</dbReference>
<comment type="subcellular location">
    <subcellularLocation>
        <location evidence="1 8">Cytoplasm</location>
    </subcellularLocation>
</comment>
<evidence type="ECO:0000259" key="11">
    <source>
        <dbReference type="SMART" id="SM00841"/>
    </source>
</evidence>
<dbReference type="Proteomes" id="UP001501791">
    <property type="component" value="Unassembled WGS sequence"/>
</dbReference>
<comment type="similarity">
    <text evidence="3 8 10">Belongs to the elongation factor P family.</text>
</comment>
<dbReference type="Pfam" id="PF01132">
    <property type="entry name" value="EFP"/>
    <property type="match status" value="1"/>
</dbReference>
<name>A0ABP4MC59_9MICO</name>
<dbReference type="PIRSF" id="PIRSF005901">
    <property type="entry name" value="EF-P"/>
    <property type="match status" value="1"/>
</dbReference>
<evidence type="ECO:0000256" key="9">
    <source>
        <dbReference type="NCBIfam" id="TIGR00038"/>
    </source>
</evidence>
<dbReference type="NCBIfam" id="NF001810">
    <property type="entry name" value="PRK00529.1"/>
    <property type="match status" value="1"/>
</dbReference>
<protein>
    <recommendedName>
        <fullName evidence="8 9">Elongation factor P</fullName>
        <shortName evidence="8">EF-P</shortName>
    </recommendedName>
</protein>
<dbReference type="InterPro" id="IPR013852">
    <property type="entry name" value="Transl_elong_P/YeiP_CS"/>
</dbReference>
<comment type="pathway">
    <text evidence="2 8">Protein biosynthesis; polypeptide chain elongation.</text>
</comment>
<evidence type="ECO:0000256" key="2">
    <source>
        <dbReference type="ARBA" id="ARBA00004815"/>
    </source>
</evidence>
<accession>A0ABP4MC59</accession>
<dbReference type="CDD" id="cd05794">
    <property type="entry name" value="S1_EF-P_repeat_2"/>
    <property type="match status" value="1"/>
</dbReference>
<dbReference type="PANTHER" id="PTHR30053">
    <property type="entry name" value="ELONGATION FACTOR P"/>
    <property type="match status" value="1"/>
</dbReference>
<evidence type="ECO:0000256" key="7">
    <source>
        <dbReference type="ARBA" id="ARBA00025469"/>
    </source>
</evidence>
<dbReference type="CDD" id="cd04470">
    <property type="entry name" value="S1_EF-P_repeat_1"/>
    <property type="match status" value="1"/>
</dbReference>
<evidence type="ECO:0000256" key="4">
    <source>
        <dbReference type="ARBA" id="ARBA00022490"/>
    </source>
</evidence>
<dbReference type="InterPro" id="IPR008991">
    <property type="entry name" value="Translation_prot_SH3-like_sf"/>
</dbReference>
<keyword evidence="6 8" id="KW-0648">Protein biosynthesis</keyword>
<dbReference type="NCBIfam" id="TIGR00038">
    <property type="entry name" value="efp"/>
    <property type="match status" value="1"/>
</dbReference>
<dbReference type="Gene3D" id="2.40.50.140">
    <property type="entry name" value="Nucleic acid-binding proteins"/>
    <property type="match status" value="2"/>
</dbReference>
<keyword evidence="14" id="KW-1185">Reference proteome</keyword>
<feature type="domain" description="Elongation factor P C-terminal" evidence="11">
    <location>
        <begin position="152"/>
        <end position="207"/>
    </location>
</feature>
<dbReference type="HAMAP" id="MF_00141">
    <property type="entry name" value="EF_P"/>
    <property type="match status" value="1"/>
</dbReference>
<dbReference type="InterPro" id="IPR012340">
    <property type="entry name" value="NA-bd_OB-fold"/>
</dbReference>
<dbReference type="SMART" id="SM00841">
    <property type="entry name" value="Elong-fact-P_C"/>
    <property type="match status" value="1"/>
</dbReference>
<dbReference type="SMART" id="SM01185">
    <property type="entry name" value="EFP"/>
    <property type="match status" value="1"/>
</dbReference>
<comment type="caution">
    <text evidence="13">The sequence shown here is derived from an EMBL/GenBank/DDBJ whole genome shotgun (WGS) entry which is preliminary data.</text>
</comment>
<evidence type="ECO:0000256" key="10">
    <source>
        <dbReference type="RuleBase" id="RU004389"/>
    </source>
</evidence>
<evidence type="ECO:0000256" key="5">
    <source>
        <dbReference type="ARBA" id="ARBA00022768"/>
    </source>
</evidence>
<dbReference type="Pfam" id="PF08207">
    <property type="entry name" value="EFP_N"/>
    <property type="match status" value="1"/>
</dbReference>
<dbReference type="InterPro" id="IPR020599">
    <property type="entry name" value="Transl_elong_fac_P/YeiP"/>
</dbReference>
<dbReference type="SUPFAM" id="SSF50249">
    <property type="entry name" value="Nucleic acid-binding proteins"/>
    <property type="match status" value="2"/>
</dbReference>
<dbReference type="InterPro" id="IPR014722">
    <property type="entry name" value="Rib_uL2_dom2"/>
</dbReference>
<feature type="domain" description="Translation elongation factor P/YeiP central" evidence="12">
    <location>
        <begin position="90"/>
        <end position="144"/>
    </location>
</feature>
<evidence type="ECO:0000256" key="8">
    <source>
        <dbReference type="HAMAP-Rule" id="MF_00141"/>
    </source>
</evidence>
<dbReference type="GO" id="GO:0003746">
    <property type="term" value="F:translation elongation factor activity"/>
    <property type="evidence" value="ECO:0007669"/>
    <property type="project" value="UniProtKB-KW"/>
</dbReference>
<evidence type="ECO:0000256" key="1">
    <source>
        <dbReference type="ARBA" id="ARBA00004496"/>
    </source>
</evidence>
<comment type="function">
    <text evidence="7 8">Involved in peptide bond synthesis. Stimulates efficient translation and peptide-bond synthesis on native or reconstituted 70S ribosomes in vitro. Probably functions indirectly by altering the affinity of the ribosome for aminoacyl-tRNA, thus increasing their reactivity as acceptors for peptidyl transferase.</text>
</comment>
<dbReference type="Gene3D" id="2.30.30.30">
    <property type="match status" value="1"/>
</dbReference>
<evidence type="ECO:0000256" key="6">
    <source>
        <dbReference type="ARBA" id="ARBA00022917"/>
    </source>
</evidence>
<dbReference type="SUPFAM" id="SSF50104">
    <property type="entry name" value="Translation proteins SH3-like domain"/>
    <property type="match status" value="1"/>
</dbReference>
<sequence length="209" mass="22990">MAKLPDTPDHLAVAKTDTKKDGLVASTNDLKNGLVLNIDNQLWQVLEFQHVKPGKGPAFVRTKLKNVLSGKIIDKTFNAGTKVETANVDRRDMQYLYHDGTDYVFMDAEDYDQVSLSPELVGDAANYMLENQNLQISFHEGTALSVELPPSVELVIAHTDPGLQGDRSTGGSKPATLETGYDIQVPLFLEEGTKVKVDTRNGDYLGRVK</sequence>
<dbReference type="PANTHER" id="PTHR30053:SF12">
    <property type="entry name" value="ELONGATION FACTOR P (EF-P) FAMILY PROTEIN"/>
    <property type="match status" value="1"/>
</dbReference>
<proteinExistence type="inferred from homology"/>
<keyword evidence="4 8" id="KW-0963">Cytoplasm</keyword>
<reference evidence="14" key="1">
    <citation type="journal article" date="2019" name="Int. J. Syst. Evol. Microbiol.">
        <title>The Global Catalogue of Microorganisms (GCM) 10K type strain sequencing project: providing services to taxonomists for standard genome sequencing and annotation.</title>
        <authorList>
            <consortium name="The Broad Institute Genomics Platform"/>
            <consortium name="The Broad Institute Genome Sequencing Center for Infectious Disease"/>
            <person name="Wu L."/>
            <person name="Ma J."/>
        </authorList>
    </citation>
    <scope>NUCLEOTIDE SEQUENCE [LARGE SCALE GENOMIC DNA]</scope>
    <source>
        <strain evidence="14">JCM 13319</strain>
    </source>
</reference>
<evidence type="ECO:0000256" key="3">
    <source>
        <dbReference type="ARBA" id="ARBA00009479"/>
    </source>
</evidence>
<dbReference type="InterPro" id="IPR001059">
    <property type="entry name" value="Transl_elong_P/YeiP_cen"/>
</dbReference>
<dbReference type="InterPro" id="IPR015365">
    <property type="entry name" value="Elong-fact-P_C"/>
</dbReference>
<evidence type="ECO:0000313" key="14">
    <source>
        <dbReference type="Proteomes" id="UP001501791"/>
    </source>
</evidence>